<evidence type="ECO:0000256" key="1">
    <source>
        <dbReference type="ARBA" id="ARBA00005820"/>
    </source>
</evidence>
<evidence type="ECO:0000256" key="3">
    <source>
        <dbReference type="ARBA" id="ARBA00023125"/>
    </source>
</evidence>
<dbReference type="InterPro" id="IPR001867">
    <property type="entry name" value="OmpR/PhoB-type_DNA-bd"/>
</dbReference>
<dbReference type="RefSeq" id="WP_358356076.1">
    <property type="nucleotide sequence ID" value="NZ_JBEZFP010000053.1"/>
</dbReference>
<keyword evidence="3 4" id="KW-0238">DNA-binding</keyword>
<evidence type="ECO:0000256" key="4">
    <source>
        <dbReference type="PROSITE-ProRule" id="PRU01091"/>
    </source>
</evidence>
<dbReference type="SMART" id="SM00862">
    <property type="entry name" value="Trans_reg_C"/>
    <property type="match status" value="1"/>
</dbReference>
<feature type="region of interest" description="Disordered" evidence="5">
    <location>
        <begin position="319"/>
        <end position="357"/>
    </location>
</feature>
<protein>
    <submittedName>
        <fullName evidence="7">BTAD domain-containing putative transcriptional regulator</fullName>
    </submittedName>
</protein>
<dbReference type="InterPro" id="IPR011990">
    <property type="entry name" value="TPR-like_helical_dom_sf"/>
</dbReference>
<feature type="compositionally biased region" description="Basic and acidic residues" evidence="5">
    <location>
        <begin position="319"/>
        <end position="335"/>
    </location>
</feature>
<evidence type="ECO:0000256" key="2">
    <source>
        <dbReference type="ARBA" id="ARBA00023012"/>
    </source>
</evidence>
<feature type="compositionally biased region" description="Pro residues" evidence="5">
    <location>
        <begin position="1099"/>
        <end position="1108"/>
    </location>
</feature>
<dbReference type="Gene3D" id="1.10.10.10">
    <property type="entry name" value="Winged helix-like DNA-binding domain superfamily/Winged helix DNA-binding domain"/>
    <property type="match status" value="1"/>
</dbReference>
<organism evidence="7 8">
    <name type="scientific">Streptodolium elevatio</name>
    <dbReference type="NCBI Taxonomy" id="3157996"/>
    <lineage>
        <taxon>Bacteria</taxon>
        <taxon>Bacillati</taxon>
        <taxon>Actinomycetota</taxon>
        <taxon>Actinomycetes</taxon>
        <taxon>Kitasatosporales</taxon>
        <taxon>Streptomycetaceae</taxon>
        <taxon>Streptodolium</taxon>
    </lineage>
</organism>
<dbReference type="EMBL" id="JBEZFP010000053">
    <property type="protein sequence ID" value="MEU8135933.1"/>
    <property type="molecule type" value="Genomic_DNA"/>
</dbReference>
<keyword evidence="8" id="KW-1185">Reference proteome</keyword>
<dbReference type="InterPro" id="IPR036388">
    <property type="entry name" value="WH-like_DNA-bd_sf"/>
</dbReference>
<evidence type="ECO:0000256" key="5">
    <source>
        <dbReference type="SAM" id="MobiDB-lite"/>
    </source>
</evidence>
<dbReference type="SUPFAM" id="SSF46894">
    <property type="entry name" value="C-terminal effector domain of the bipartite response regulators"/>
    <property type="match status" value="1"/>
</dbReference>
<feature type="domain" description="OmpR/PhoB-type" evidence="6">
    <location>
        <begin position="1"/>
        <end position="96"/>
    </location>
</feature>
<name>A0ABV3DJK2_9ACTN</name>
<reference evidence="7 8" key="1">
    <citation type="submission" date="2024-06" db="EMBL/GenBank/DDBJ databases">
        <title>The Natural Products Discovery Center: Release of the First 8490 Sequenced Strains for Exploring Actinobacteria Biosynthetic Diversity.</title>
        <authorList>
            <person name="Kalkreuter E."/>
            <person name="Kautsar S.A."/>
            <person name="Yang D."/>
            <person name="Bader C.D."/>
            <person name="Teijaro C.N."/>
            <person name="Fluegel L."/>
            <person name="Davis C.M."/>
            <person name="Simpson J.R."/>
            <person name="Lauterbach L."/>
            <person name="Steele A.D."/>
            <person name="Gui C."/>
            <person name="Meng S."/>
            <person name="Li G."/>
            <person name="Viehrig K."/>
            <person name="Ye F."/>
            <person name="Su P."/>
            <person name="Kiefer A.F."/>
            <person name="Nichols A."/>
            <person name="Cepeda A.J."/>
            <person name="Yan W."/>
            <person name="Fan B."/>
            <person name="Jiang Y."/>
            <person name="Adhikari A."/>
            <person name="Zheng C.-J."/>
            <person name="Schuster L."/>
            <person name="Cowan T.M."/>
            <person name="Smanski M.J."/>
            <person name="Chevrette M.G."/>
            <person name="De Carvalho L.P.S."/>
            <person name="Shen B."/>
        </authorList>
    </citation>
    <scope>NUCLEOTIDE SEQUENCE [LARGE SCALE GENOMIC DNA]</scope>
    <source>
        <strain evidence="7 8">NPDC048946</strain>
    </source>
</reference>
<dbReference type="InterPro" id="IPR049945">
    <property type="entry name" value="AAA_22"/>
</dbReference>
<gene>
    <name evidence="7" type="ORF">AB0C36_20750</name>
</gene>
<dbReference type="InterPro" id="IPR005158">
    <property type="entry name" value="BTAD"/>
</dbReference>
<feature type="region of interest" description="Disordered" evidence="5">
    <location>
        <begin position="1084"/>
        <end position="1108"/>
    </location>
</feature>
<dbReference type="Gene3D" id="1.25.40.10">
    <property type="entry name" value="Tetratricopeptide repeat domain"/>
    <property type="match status" value="2"/>
</dbReference>
<dbReference type="PANTHER" id="PTHR47691">
    <property type="entry name" value="REGULATOR-RELATED"/>
    <property type="match status" value="1"/>
</dbReference>
<accession>A0ABV3DJK2</accession>
<dbReference type="InterPro" id="IPR016032">
    <property type="entry name" value="Sig_transdc_resp-reg_C-effctor"/>
</dbReference>
<dbReference type="Pfam" id="PF13401">
    <property type="entry name" value="AAA_22"/>
    <property type="match status" value="1"/>
</dbReference>
<dbReference type="CDD" id="cd15831">
    <property type="entry name" value="BTAD"/>
    <property type="match status" value="1"/>
</dbReference>
<dbReference type="SMART" id="SM01043">
    <property type="entry name" value="BTAD"/>
    <property type="match status" value="1"/>
</dbReference>
<evidence type="ECO:0000313" key="8">
    <source>
        <dbReference type="Proteomes" id="UP001551482"/>
    </source>
</evidence>
<dbReference type="PANTHER" id="PTHR47691:SF3">
    <property type="entry name" value="HTH-TYPE TRANSCRIPTIONAL REGULATOR RV0890C-RELATED"/>
    <property type="match status" value="1"/>
</dbReference>
<feature type="compositionally biased region" description="Basic and acidic residues" evidence="5">
    <location>
        <begin position="342"/>
        <end position="356"/>
    </location>
</feature>
<sequence>MWFEVLGDVRARTKDGGLVALPEGKVRAVLAALLAHQGAPVSADRLIDDVWGEDAPGNPVNTLQTKVSQLRRVLDQAEPGARGLVAYLPAGYLLQIEDDAVDAARFSALVGRARKESEPGVRVALLTDALALWRGPAFADFRDAEFTRASVTRLEEQRLTAVEDLAELCLDLGEHALVADELADLVAANPLRERLRAAQMRALYRAGRQAEALAAYQDLRERLADELGLDPGDSVTALHQAILVRDPELVAPAAPVASAARPTTNLPARLDAPVGRDAAITRVCGLLDSSRLVTLVGPGGVGKTRLALAAASARTARTARADRADRVGRADHVDPTDCGDGDDGKASEAHEAHEAPDPFPDGVWLVELASLAPGTAALAPAVAAALGLRDDAAHGSALDRLADLLRDRRLLLLLDNCEHVVDEAAELAARLLRDAAGVRLLATSQEPLAVAGEIVEAVVPLEEHDAVRLFADRAAASSPGFTLDDARSATVAAICRRLDHLPLAIELAAARVRVLGLDELALRLDDRFRVLAAGRRDAPSRQRTLRAMIDWSWDPLTAPERAVLRRLSVFWNGCSLDSAEDVCADAAPGTGATASAVRRSEVVDIVSRLVDRSLLTVVTGAAGTRYRLLESVAAYGRERLDEAGETAAFTARHRTHFTARAERAAPHLHTRDQRAWLTRLDDDAADLRAALDDAVAAGTREALADALRLVNALSWYWMLRGRLTEARRALDAVLGAVPETGSDNSARADAIARRAAFALLTGDGAYADATAPGATPRAAWFLAFARVGFGETADVETELAPVLDAFRTGGDTWGLAAALSTRAGKAIYDGDLTALRADAVESAGLFAELGDRWGHLRATEQLGLLAEIAGDYAEAARLHRDALRVAEELHLWVEASFRLARLGRIALLTGELDQADDFHSRAVRLAAEQSHRPAEQFAATGLAIGARRRGDHARAEELLRPWVAWNRRLGVAAGEALVLTLLGLVAEQRGDAEAATSLHLEGYTAAARTGDPRAVAFALEGLAGARSLAGDHERAAALLGTAEALRASVDSPLPDAERDDVDRAAARARHGLGAETYAKAVDAGRTMTPDEHIAALTPGPRPENPAAR</sequence>
<dbReference type="Pfam" id="PF25872">
    <property type="entry name" value="HTH_77"/>
    <property type="match status" value="1"/>
</dbReference>
<dbReference type="Proteomes" id="UP001551482">
    <property type="component" value="Unassembled WGS sequence"/>
</dbReference>
<keyword evidence="2" id="KW-0902">Two-component regulatory system</keyword>
<dbReference type="InterPro" id="IPR058852">
    <property type="entry name" value="HTH_77"/>
</dbReference>
<dbReference type="PROSITE" id="PS51755">
    <property type="entry name" value="OMPR_PHOB"/>
    <property type="match status" value="1"/>
</dbReference>
<dbReference type="SUPFAM" id="SSF52540">
    <property type="entry name" value="P-loop containing nucleoside triphosphate hydrolases"/>
    <property type="match status" value="1"/>
</dbReference>
<evidence type="ECO:0000313" key="7">
    <source>
        <dbReference type="EMBL" id="MEU8135933.1"/>
    </source>
</evidence>
<dbReference type="Gene3D" id="3.40.50.300">
    <property type="entry name" value="P-loop containing nucleotide triphosphate hydrolases"/>
    <property type="match status" value="1"/>
</dbReference>
<comment type="caution">
    <text evidence="7">The sequence shown here is derived from an EMBL/GenBank/DDBJ whole genome shotgun (WGS) entry which is preliminary data.</text>
</comment>
<evidence type="ECO:0000259" key="6">
    <source>
        <dbReference type="PROSITE" id="PS51755"/>
    </source>
</evidence>
<proteinExistence type="inferred from homology"/>
<dbReference type="SUPFAM" id="SSF48452">
    <property type="entry name" value="TPR-like"/>
    <property type="match status" value="2"/>
</dbReference>
<dbReference type="Pfam" id="PF00486">
    <property type="entry name" value="Trans_reg_C"/>
    <property type="match status" value="1"/>
</dbReference>
<dbReference type="Pfam" id="PF03704">
    <property type="entry name" value="BTAD"/>
    <property type="match status" value="1"/>
</dbReference>
<dbReference type="InterPro" id="IPR027417">
    <property type="entry name" value="P-loop_NTPase"/>
</dbReference>
<comment type="similarity">
    <text evidence="1">Belongs to the AfsR/DnrI/RedD regulatory family.</text>
</comment>
<feature type="DNA-binding region" description="OmpR/PhoB-type" evidence="4">
    <location>
        <begin position="1"/>
        <end position="96"/>
    </location>
</feature>